<evidence type="ECO:0000256" key="1">
    <source>
        <dbReference type="ARBA" id="ARBA00005641"/>
    </source>
</evidence>
<dbReference type="PANTHER" id="PTHR31297">
    <property type="entry name" value="GLUCAN ENDO-1,6-BETA-GLUCOSIDASE B"/>
    <property type="match status" value="1"/>
</dbReference>
<dbReference type="EMBL" id="LT634361">
    <property type="protein sequence ID" value="SFZ82884.1"/>
    <property type="molecule type" value="Genomic_DNA"/>
</dbReference>
<dbReference type="GO" id="GO:0005576">
    <property type="term" value="C:extracellular region"/>
    <property type="evidence" value="ECO:0007669"/>
    <property type="project" value="TreeGrafter"/>
</dbReference>
<dbReference type="PROSITE" id="PS00659">
    <property type="entry name" value="GLYCOSYL_HYDROL_F5"/>
    <property type="match status" value="1"/>
</dbReference>
<keyword evidence="8" id="KW-1133">Transmembrane helix</keyword>
<dbReference type="RefSeq" id="WP_100211304.1">
    <property type="nucleotide sequence ID" value="NZ_CP138495.1"/>
</dbReference>
<dbReference type="GO" id="GO:0030245">
    <property type="term" value="P:cellulose catabolic process"/>
    <property type="evidence" value="ECO:0007669"/>
    <property type="project" value="UniProtKB-KW"/>
</dbReference>
<dbReference type="GO" id="GO:0008422">
    <property type="term" value="F:beta-glucosidase activity"/>
    <property type="evidence" value="ECO:0007669"/>
    <property type="project" value="TreeGrafter"/>
</dbReference>
<dbReference type="InterPro" id="IPR050386">
    <property type="entry name" value="Glycosyl_hydrolase_5"/>
</dbReference>
<evidence type="ECO:0000313" key="10">
    <source>
        <dbReference type="EMBL" id="SFZ82884.1"/>
    </source>
</evidence>
<evidence type="ECO:0000256" key="5">
    <source>
        <dbReference type="ARBA" id="ARBA00023295"/>
    </source>
</evidence>
<evidence type="ECO:0000259" key="9">
    <source>
        <dbReference type="Pfam" id="PF00150"/>
    </source>
</evidence>
<protein>
    <submittedName>
        <fullName evidence="10">Glycoside hydrolase, family GH5_42</fullName>
    </submittedName>
</protein>
<feature type="transmembrane region" description="Helical" evidence="8">
    <location>
        <begin position="12"/>
        <end position="35"/>
    </location>
</feature>
<dbReference type="InterPro" id="IPR001547">
    <property type="entry name" value="Glyco_hydro_5"/>
</dbReference>
<sequence>MVKTDRNIIRGLLILSYVFVISILLFLISTIFNYFNTGADRSKMLHINIKKTDKYLPKITWKENGNEGRFMDSQTLLDIENDYLDAWHVRHIAYKTNKILSIDDYYTENAQKSILHFIEKHITNDITIESTTLEHHPDILFFSEDGQLVVLEDKNILEYKKMYVGNKLVTEDTEVANYKIILLLEDGFWRIRHFVKEKTTSYNKKSTPVSSPFLNIRGINYYPQKTPWNMFGEQFDIDVINRDFEIIRDACLNSIRVFVPYVDFGKAKVKKDKLDKLTQVLDSAEKNGLKVILTLFDFYGNYEVLDWTLNHRHAETIVTALKDHEALLAWDIKNEPNLDFKSRGKNDVIAWLKHMIYLIKSIDTTHPITIGWSDAESATILKDDVDFVSFHYYEDLENFESIYQTLQQKITDRPIVLGEFGISSYSGLWMPFGGSEEDQAAYYQEMQKVIKKHHIPFMSWTLYDFKKIPAGVVGTRPWRTNPQKEFGFINLNGDKKASFKFIAE</sequence>
<dbReference type="OrthoDB" id="9774262at2"/>
<dbReference type="KEGG" id="tmar:MARIT_1799"/>
<evidence type="ECO:0000256" key="7">
    <source>
        <dbReference type="RuleBase" id="RU361153"/>
    </source>
</evidence>
<evidence type="ECO:0000256" key="6">
    <source>
        <dbReference type="ARBA" id="ARBA00023326"/>
    </source>
</evidence>
<dbReference type="Pfam" id="PF00150">
    <property type="entry name" value="Cellulase"/>
    <property type="match status" value="1"/>
</dbReference>
<dbReference type="GO" id="GO:0009986">
    <property type="term" value="C:cell surface"/>
    <property type="evidence" value="ECO:0007669"/>
    <property type="project" value="TreeGrafter"/>
</dbReference>
<dbReference type="InterPro" id="IPR018087">
    <property type="entry name" value="Glyco_hydro_5_CS"/>
</dbReference>
<dbReference type="InterPro" id="IPR017853">
    <property type="entry name" value="GH"/>
</dbReference>
<comment type="similarity">
    <text evidence="1 7">Belongs to the glycosyl hydrolase 5 (cellulase A) family.</text>
</comment>
<dbReference type="Gene3D" id="3.20.20.80">
    <property type="entry name" value="Glycosidases"/>
    <property type="match status" value="1"/>
</dbReference>
<keyword evidence="11" id="KW-1185">Reference proteome</keyword>
<keyword evidence="5 7" id="KW-0326">Glycosidase</keyword>
<keyword evidence="8" id="KW-0812">Transmembrane</keyword>
<reference evidence="10 11" key="1">
    <citation type="submission" date="2016-11" db="EMBL/GenBank/DDBJ databases">
        <authorList>
            <person name="Jaros S."/>
            <person name="Januszkiewicz K."/>
            <person name="Wedrychowicz H."/>
        </authorList>
    </citation>
    <scope>NUCLEOTIDE SEQUENCE [LARGE SCALE GENOMIC DNA]</scope>
    <source>
        <strain evidence="10">NCIMB 2154T</strain>
    </source>
</reference>
<organism evidence="10 11">
    <name type="scientific">Tenacibaculum maritimum NCIMB 2154</name>
    <dbReference type="NCBI Taxonomy" id="1349785"/>
    <lineage>
        <taxon>Bacteria</taxon>
        <taxon>Pseudomonadati</taxon>
        <taxon>Bacteroidota</taxon>
        <taxon>Flavobacteriia</taxon>
        <taxon>Flavobacteriales</taxon>
        <taxon>Flavobacteriaceae</taxon>
        <taxon>Tenacibaculum</taxon>
    </lineage>
</organism>
<evidence type="ECO:0000313" key="11">
    <source>
        <dbReference type="Proteomes" id="UP000231564"/>
    </source>
</evidence>
<evidence type="ECO:0000256" key="8">
    <source>
        <dbReference type="SAM" id="Phobius"/>
    </source>
</evidence>
<keyword evidence="2 7" id="KW-0378">Hydrolase</keyword>
<dbReference type="GeneID" id="47723305"/>
<dbReference type="Proteomes" id="UP000231564">
    <property type="component" value="Chromosome MARIT"/>
</dbReference>
<evidence type="ECO:0000256" key="4">
    <source>
        <dbReference type="ARBA" id="ARBA00023277"/>
    </source>
</evidence>
<evidence type="ECO:0000256" key="2">
    <source>
        <dbReference type="ARBA" id="ARBA00022801"/>
    </source>
</evidence>
<proteinExistence type="inferred from homology"/>
<keyword evidence="4" id="KW-0119">Carbohydrate metabolism</keyword>
<keyword evidence="3" id="KW-0136">Cellulose degradation</keyword>
<keyword evidence="6" id="KW-0624">Polysaccharide degradation</keyword>
<evidence type="ECO:0000256" key="3">
    <source>
        <dbReference type="ARBA" id="ARBA00023001"/>
    </source>
</evidence>
<gene>
    <name evidence="10" type="ORF">MARIT_1799</name>
</gene>
<name>A0A2H1EAG5_9FLAO</name>
<feature type="domain" description="Glycoside hydrolase family 5" evidence="9">
    <location>
        <begin position="240"/>
        <end position="464"/>
    </location>
</feature>
<keyword evidence="8" id="KW-0472">Membrane</keyword>
<accession>A0A2H1EAG5</accession>
<dbReference type="STRING" id="1349785.GCA_000509405_02761"/>
<dbReference type="SUPFAM" id="SSF51445">
    <property type="entry name" value="(Trans)glycosidases"/>
    <property type="match status" value="1"/>
</dbReference>
<dbReference type="PANTHER" id="PTHR31297:SF41">
    <property type="entry name" value="ENDOGLUCANASE, PUTATIVE (AFU_ORTHOLOGUE AFUA_5G01830)-RELATED"/>
    <property type="match status" value="1"/>
</dbReference>
<dbReference type="AlphaFoldDB" id="A0A2H1EAG5"/>